<protein>
    <submittedName>
        <fullName evidence="1">Uncharacterized protein</fullName>
    </submittedName>
</protein>
<dbReference type="AlphaFoldDB" id="A0AAP0P5G4"/>
<gene>
    <name evidence="1" type="ORF">Sjap_011955</name>
</gene>
<name>A0AAP0P5G4_9MAGN</name>
<dbReference type="EMBL" id="JBBNAE010000004">
    <property type="protein sequence ID" value="KAK9131468.1"/>
    <property type="molecule type" value="Genomic_DNA"/>
</dbReference>
<organism evidence="1 2">
    <name type="scientific">Stephania japonica</name>
    <dbReference type="NCBI Taxonomy" id="461633"/>
    <lineage>
        <taxon>Eukaryota</taxon>
        <taxon>Viridiplantae</taxon>
        <taxon>Streptophyta</taxon>
        <taxon>Embryophyta</taxon>
        <taxon>Tracheophyta</taxon>
        <taxon>Spermatophyta</taxon>
        <taxon>Magnoliopsida</taxon>
        <taxon>Ranunculales</taxon>
        <taxon>Menispermaceae</taxon>
        <taxon>Menispermoideae</taxon>
        <taxon>Cissampelideae</taxon>
        <taxon>Stephania</taxon>
    </lineage>
</organism>
<reference evidence="1 2" key="1">
    <citation type="submission" date="2024-01" db="EMBL/GenBank/DDBJ databases">
        <title>Genome assemblies of Stephania.</title>
        <authorList>
            <person name="Yang L."/>
        </authorList>
    </citation>
    <scope>NUCLEOTIDE SEQUENCE [LARGE SCALE GENOMIC DNA]</scope>
    <source>
        <strain evidence="1">QJT</strain>
        <tissue evidence="1">Leaf</tissue>
    </source>
</reference>
<keyword evidence="2" id="KW-1185">Reference proteome</keyword>
<evidence type="ECO:0000313" key="1">
    <source>
        <dbReference type="EMBL" id="KAK9131468.1"/>
    </source>
</evidence>
<evidence type="ECO:0000313" key="2">
    <source>
        <dbReference type="Proteomes" id="UP001417504"/>
    </source>
</evidence>
<sequence>MTPSRRTLSLQLCQTLYPYGETSKDALSTLQDSTSPSRLLSPLDSHLEAVSL</sequence>
<dbReference type="Proteomes" id="UP001417504">
    <property type="component" value="Unassembled WGS sequence"/>
</dbReference>
<proteinExistence type="predicted"/>
<accession>A0AAP0P5G4</accession>
<comment type="caution">
    <text evidence="1">The sequence shown here is derived from an EMBL/GenBank/DDBJ whole genome shotgun (WGS) entry which is preliminary data.</text>
</comment>